<reference evidence="2" key="1">
    <citation type="submission" date="2023-03" db="EMBL/GenBank/DDBJ databases">
        <authorList>
            <person name="Julca I."/>
        </authorList>
    </citation>
    <scope>NUCLEOTIDE SEQUENCE</scope>
</reference>
<evidence type="ECO:0000313" key="2">
    <source>
        <dbReference type="EMBL" id="CAI9099677.1"/>
    </source>
</evidence>
<gene>
    <name evidence="2" type="ORF">OLC1_LOCUS9645</name>
</gene>
<feature type="compositionally biased region" description="Polar residues" evidence="1">
    <location>
        <begin position="483"/>
        <end position="496"/>
    </location>
</feature>
<dbReference type="InterPro" id="IPR052579">
    <property type="entry name" value="Zinc_finger_SWIM"/>
</dbReference>
<dbReference type="PANTHER" id="PTHR31569:SF4">
    <property type="entry name" value="SWIM-TYPE DOMAIN-CONTAINING PROTEIN"/>
    <property type="match status" value="1"/>
</dbReference>
<feature type="region of interest" description="Disordered" evidence="1">
    <location>
        <begin position="454"/>
        <end position="526"/>
    </location>
</feature>
<dbReference type="PANTHER" id="PTHR31569">
    <property type="entry name" value="SWIM-TYPE DOMAIN-CONTAINING PROTEIN"/>
    <property type="match status" value="1"/>
</dbReference>
<sequence length="736" mass="84022">MSNSEDSLEDFGGDGQDYSILFATDEEFANKDDVVAWVKGMGMANGMLLNVVSSKKKNAVLMRCCKGGKVSVDHGEYYVTSDSKTQRCKFKLYVHSVDGKWRIRVYPGEFGMHNHELFDEDHPTRGLSDGVKQLIQGISKDGCRPCQIMAAIQRIFPDEKVNRRQVYNFRKKLRNEGFPVLGESSAMDVATKTLAVAKHHGYIIMIDCNQETDVVEANNQDEYNKAVAVINRRWQFFPRVLTYIQKTWLVVDYKFVKAWTNAVFHMGNTTTGRVESPHKQLKTWLETSTASLDTLWAKVHLEIQSQLTEIRYKLVYSRQKIGTHYCSFPLNRLKCQVSHTCLQKLNTKWSKAQEWKEETNDRCDHVVYWTCRIPCTCALKKAADAGTSITLKHIHPFWATLNIGEQPGTSAPSDVDDEVLYTRQLMEELNECPKAVRRTVNRVLHDIMHPDQCGFKQPEDVKRRKGRPKGAKSKKKAEANTLAHEQSPQKKVTPNVWNYRDEPQGKSTTVTSDSSKKRPSSSGGCTDASTEIFASDISQYGCYDLIPWPIWPYITSYLDVGADGNCRFCVNLAVFCTNNCICKCKTSLQEEVRRIRWSGQDFAPERHWMCVTDLFVVATMNNAIVYYYGAGEENQSLNSTCWTVLPVTARGEATCPAFEIGICHHGLYKYFIRINLDGDFPVPPINNRWTKEHQPSVAGWELPLLPRIQHWYRLVPNNPGRVVNFDNDFIDLSFLD</sequence>
<dbReference type="Proteomes" id="UP001161247">
    <property type="component" value="Chromosome 3"/>
</dbReference>
<organism evidence="2 3">
    <name type="scientific">Oldenlandia corymbosa var. corymbosa</name>
    <dbReference type="NCBI Taxonomy" id="529605"/>
    <lineage>
        <taxon>Eukaryota</taxon>
        <taxon>Viridiplantae</taxon>
        <taxon>Streptophyta</taxon>
        <taxon>Embryophyta</taxon>
        <taxon>Tracheophyta</taxon>
        <taxon>Spermatophyta</taxon>
        <taxon>Magnoliopsida</taxon>
        <taxon>eudicotyledons</taxon>
        <taxon>Gunneridae</taxon>
        <taxon>Pentapetalae</taxon>
        <taxon>asterids</taxon>
        <taxon>lamiids</taxon>
        <taxon>Gentianales</taxon>
        <taxon>Rubiaceae</taxon>
        <taxon>Rubioideae</taxon>
        <taxon>Spermacoceae</taxon>
        <taxon>Hedyotis-Oldenlandia complex</taxon>
        <taxon>Oldenlandia</taxon>
    </lineage>
</organism>
<feature type="compositionally biased region" description="Basic residues" evidence="1">
    <location>
        <begin position="463"/>
        <end position="475"/>
    </location>
</feature>
<dbReference type="EMBL" id="OX459120">
    <property type="protein sequence ID" value="CAI9099677.1"/>
    <property type="molecule type" value="Genomic_DNA"/>
</dbReference>
<evidence type="ECO:0000256" key="1">
    <source>
        <dbReference type="SAM" id="MobiDB-lite"/>
    </source>
</evidence>
<proteinExistence type="predicted"/>
<accession>A0AAV1CYU2</accession>
<keyword evidence="3" id="KW-1185">Reference proteome</keyword>
<dbReference type="AlphaFoldDB" id="A0AAV1CYU2"/>
<name>A0AAV1CYU2_OLDCO</name>
<protein>
    <submittedName>
        <fullName evidence="2">OLC1v1036534C1</fullName>
    </submittedName>
</protein>
<evidence type="ECO:0000313" key="3">
    <source>
        <dbReference type="Proteomes" id="UP001161247"/>
    </source>
</evidence>